<evidence type="ECO:0000256" key="1">
    <source>
        <dbReference type="ARBA" id="ARBA00004496"/>
    </source>
</evidence>
<reference evidence="10" key="1">
    <citation type="submission" date="2018-06" db="EMBL/GenBank/DDBJ databases">
        <authorList>
            <person name="Zhirakovskaya E."/>
        </authorList>
    </citation>
    <scope>NUCLEOTIDE SEQUENCE</scope>
</reference>
<dbReference type="InterPro" id="IPR008145">
    <property type="entry name" value="GK/Ca_channel_bsu"/>
</dbReference>
<dbReference type="HAMAP" id="MF_00328">
    <property type="entry name" value="Guanylate_kinase"/>
    <property type="match status" value="1"/>
</dbReference>
<dbReference type="AlphaFoldDB" id="A0A3B1ANX3"/>
<evidence type="ECO:0000256" key="2">
    <source>
        <dbReference type="ARBA" id="ARBA00005790"/>
    </source>
</evidence>
<sequence length="209" mass="23278">MTQQQGASGTLYIVSAPSGAGKTSLLKVLLEDADGIGVSVSHTTRAMRPGEQNGVHYHFVDESVFKQMIEQEDFLEYAQVFDHYYGTSQAAVTAQMASGQDVILEIDWQGARQIRTRFADAVGIFILPPSKVALRERLTGRGQDDEAIIARRMQDAEAEMSHYGEFDYVVVNDNFDTAVADLQAVISSQRLRIERQRVSLQHLLDNLLE</sequence>
<protein>
    <recommendedName>
        <fullName evidence="3">guanylate kinase</fullName>
        <ecNumber evidence="3">2.7.4.8</ecNumber>
    </recommendedName>
</protein>
<dbReference type="Gene3D" id="3.30.63.10">
    <property type="entry name" value="Guanylate Kinase phosphate binding domain"/>
    <property type="match status" value="1"/>
</dbReference>
<evidence type="ECO:0000256" key="8">
    <source>
        <dbReference type="ARBA" id="ARBA00022840"/>
    </source>
</evidence>
<dbReference type="NCBIfam" id="TIGR03263">
    <property type="entry name" value="guanyl_kin"/>
    <property type="match status" value="1"/>
</dbReference>
<evidence type="ECO:0000256" key="5">
    <source>
        <dbReference type="ARBA" id="ARBA00022679"/>
    </source>
</evidence>
<accession>A0A3B1ANX3</accession>
<evidence type="ECO:0000256" key="4">
    <source>
        <dbReference type="ARBA" id="ARBA00022490"/>
    </source>
</evidence>
<comment type="similarity">
    <text evidence="2">Belongs to the guanylate kinase family.</text>
</comment>
<organism evidence="10">
    <name type="scientific">hydrothermal vent metagenome</name>
    <dbReference type="NCBI Taxonomy" id="652676"/>
    <lineage>
        <taxon>unclassified sequences</taxon>
        <taxon>metagenomes</taxon>
        <taxon>ecological metagenomes</taxon>
    </lineage>
</organism>
<evidence type="ECO:0000256" key="6">
    <source>
        <dbReference type="ARBA" id="ARBA00022741"/>
    </source>
</evidence>
<evidence type="ECO:0000256" key="7">
    <source>
        <dbReference type="ARBA" id="ARBA00022777"/>
    </source>
</evidence>
<dbReference type="GO" id="GO:0004385">
    <property type="term" value="F:GMP kinase activity"/>
    <property type="evidence" value="ECO:0007669"/>
    <property type="project" value="UniProtKB-EC"/>
</dbReference>
<dbReference type="EMBL" id="UOFV01000397">
    <property type="protein sequence ID" value="VAX03421.1"/>
    <property type="molecule type" value="Genomic_DNA"/>
</dbReference>
<keyword evidence="5 10" id="KW-0808">Transferase</keyword>
<keyword evidence="4" id="KW-0963">Cytoplasm</keyword>
<keyword evidence="6" id="KW-0547">Nucleotide-binding</keyword>
<dbReference type="SMART" id="SM00072">
    <property type="entry name" value="GuKc"/>
    <property type="match status" value="1"/>
</dbReference>
<evidence type="ECO:0000256" key="3">
    <source>
        <dbReference type="ARBA" id="ARBA00012961"/>
    </source>
</evidence>
<dbReference type="PANTHER" id="PTHR23117:SF13">
    <property type="entry name" value="GUANYLATE KINASE"/>
    <property type="match status" value="1"/>
</dbReference>
<dbReference type="CDD" id="cd00071">
    <property type="entry name" value="GMPK"/>
    <property type="match status" value="1"/>
</dbReference>
<dbReference type="InterPro" id="IPR008144">
    <property type="entry name" value="Guanylate_kin-like_dom"/>
</dbReference>
<dbReference type="PROSITE" id="PS00856">
    <property type="entry name" value="GUANYLATE_KINASE_1"/>
    <property type="match status" value="1"/>
</dbReference>
<comment type="subcellular location">
    <subcellularLocation>
        <location evidence="1">Cytoplasm</location>
    </subcellularLocation>
</comment>
<dbReference type="SUPFAM" id="SSF52540">
    <property type="entry name" value="P-loop containing nucleoside triphosphate hydrolases"/>
    <property type="match status" value="1"/>
</dbReference>
<dbReference type="Gene3D" id="3.40.50.300">
    <property type="entry name" value="P-loop containing nucleotide triphosphate hydrolases"/>
    <property type="match status" value="1"/>
</dbReference>
<dbReference type="GO" id="GO:0005524">
    <property type="term" value="F:ATP binding"/>
    <property type="evidence" value="ECO:0007669"/>
    <property type="project" value="UniProtKB-KW"/>
</dbReference>
<dbReference type="PANTHER" id="PTHR23117">
    <property type="entry name" value="GUANYLATE KINASE-RELATED"/>
    <property type="match status" value="1"/>
</dbReference>
<dbReference type="GO" id="GO:0005829">
    <property type="term" value="C:cytosol"/>
    <property type="evidence" value="ECO:0007669"/>
    <property type="project" value="TreeGrafter"/>
</dbReference>
<dbReference type="FunFam" id="3.30.63.10:FF:000002">
    <property type="entry name" value="Guanylate kinase 1"/>
    <property type="match status" value="1"/>
</dbReference>
<proteinExistence type="inferred from homology"/>
<dbReference type="FunFam" id="3.40.50.300:FF:000084">
    <property type="entry name" value="Guanylate kinase"/>
    <property type="match status" value="1"/>
</dbReference>
<feature type="domain" description="Guanylate kinase-like" evidence="9">
    <location>
        <begin position="9"/>
        <end position="187"/>
    </location>
</feature>
<keyword evidence="7 10" id="KW-0418">Kinase</keyword>
<keyword evidence="8" id="KW-0067">ATP-binding</keyword>
<gene>
    <name evidence="10" type="ORF">MNBD_GAMMA19-2276</name>
</gene>
<evidence type="ECO:0000259" key="9">
    <source>
        <dbReference type="PROSITE" id="PS50052"/>
    </source>
</evidence>
<evidence type="ECO:0000313" key="10">
    <source>
        <dbReference type="EMBL" id="VAX03421.1"/>
    </source>
</evidence>
<dbReference type="InterPro" id="IPR017665">
    <property type="entry name" value="Guanylate_kinase"/>
</dbReference>
<dbReference type="InterPro" id="IPR027417">
    <property type="entry name" value="P-loop_NTPase"/>
</dbReference>
<dbReference type="InterPro" id="IPR020590">
    <property type="entry name" value="Guanylate_kinase_CS"/>
</dbReference>
<dbReference type="Pfam" id="PF00625">
    <property type="entry name" value="Guanylate_kin"/>
    <property type="match status" value="1"/>
</dbReference>
<dbReference type="EC" id="2.7.4.8" evidence="3"/>
<name>A0A3B1ANX3_9ZZZZ</name>
<dbReference type="PROSITE" id="PS50052">
    <property type="entry name" value="GUANYLATE_KINASE_2"/>
    <property type="match status" value="1"/>
</dbReference>